<feature type="domain" description="Protein kinase" evidence="3">
    <location>
        <begin position="1"/>
        <end position="185"/>
    </location>
</feature>
<dbReference type="GO" id="GO:0004672">
    <property type="term" value="F:protein kinase activity"/>
    <property type="evidence" value="ECO:0007669"/>
    <property type="project" value="InterPro"/>
</dbReference>
<dbReference type="Proteomes" id="UP000243459">
    <property type="component" value="Chromosome 4"/>
</dbReference>
<dbReference type="Pfam" id="PF00069">
    <property type="entry name" value="Pkinase"/>
    <property type="match status" value="1"/>
</dbReference>
<dbReference type="InterPro" id="IPR000719">
    <property type="entry name" value="Prot_kinase_dom"/>
</dbReference>
<dbReference type="PROSITE" id="PS00108">
    <property type="entry name" value="PROTEIN_KINASE_ST"/>
    <property type="match status" value="1"/>
</dbReference>
<dbReference type="InterPro" id="IPR011009">
    <property type="entry name" value="Kinase-like_dom_sf"/>
</dbReference>
<keyword evidence="5" id="KW-1185">Reference proteome</keyword>
<dbReference type="SUPFAM" id="SSF56112">
    <property type="entry name" value="Protein kinase-like (PK-like)"/>
    <property type="match status" value="1"/>
</dbReference>
<dbReference type="PROSITE" id="PS50011">
    <property type="entry name" value="PROTEIN_KINASE_DOM"/>
    <property type="match status" value="1"/>
</dbReference>
<dbReference type="GO" id="GO:0005524">
    <property type="term" value="F:ATP binding"/>
    <property type="evidence" value="ECO:0007669"/>
    <property type="project" value="UniProtKB-KW"/>
</dbReference>
<dbReference type="Gene3D" id="1.10.510.10">
    <property type="entry name" value="Transferase(Phosphotransferase) domain 1"/>
    <property type="match status" value="1"/>
</dbReference>
<evidence type="ECO:0000256" key="2">
    <source>
        <dbReference type="ARBA" id="ARBA00022840"/>
    </source>
</evidence>
<dbReference type="AlphaFoldDB" id="A0A5P1F2U6"/>
<dbReference type="InterPro" id="IPR050528">
    <property type="entry name" value="L-type_Lectin-RKs"/>
</dbReference>
<protein>
    <recommendedName>
        <fullName evidence="3">Protein kinase domain-containing protein</fullName>
    </recommendedName>
</protein>
<evidence type="ECO:0000259" key="3">
    <source>
        <dbReference type="PROSITE" id="PS50011"/>
    </source>
</evidence>
<evidence type="ECO:0000313" key="5">
    <source>
        <dbReference type="Proteomes" id="UP000243459"/>
    </source>
</evidence>
<reference evidence="5" key="1">
    <citation type="journal article" date="2017" name="Nat. Commun.">
        <title>The asparagus genome sheds light on the origin and evolution of a young Y chromosome.</title>
        <authorList>
            <person name="Harkess A."/>
            <person name="Zhou J."/>
            <person name="Xu C."/>
            <person name="Bowers J.E."/>
            <person name="Van der Hulst R."/>
            <person name="Ayyampalayam S."/>
            <person name="Mercati F."/>
            <person name="Riccardi P."/>
            <person name="McKain M.R."/>
            <person name="Kakrana A."/>
            <person name="Tang H."/>
            <person name="Ray J."/>
            <person name="Groenendijk J."/>
            <person name="Arikit S."/>
            <person name="Mathioni S.M."/>
            <person name="Nakano M."/>
            <person name="Shan H."/>
            <person name="Telgmann-Rauber A."/>
            <person name="Kanno A."/>
            <person name="Yue Z."/>
            <person name="Chen H."/>
            <person name="Li W."/>
            <person name="Chen Y."/>
            <person name="Xu X."/>
            <person name="Zhang Y."/>
            <person name="Luo S."/>
            <person name="Chen H."/>
            <person name="Gao J."/>
            <person name="Mao Z."/>
            <person name="Pires J.C."/>
            <person name="Luo M."/>
            <person name="Kudrna D."/>
            <person name="Wing R.A."/>
            <person name="Meyers B.C."/>
            <person name="Yi K."/>
            <person name="Kong H."/>
            <person name="Lavrijsen P."/>
            <person name="Sunseri F."/>
            <person name="Falavigna A."/>
            <person name="Ye Y."/>
            <person name="Leebens-Mack J.H."/>
            <person name="Chen G."/>
        </authorList>
    </citation>
    <scope>NUCLEOTIDE SEQUENCE [LARGE SCALE GENOMIC DNA]</scope>
    <source>
        <strain evidence="5">cv. DH0086</strain>
    </source>
</reference>
<dbReference type="EMBL" id="CM007384">
    <property type="protein sequence ID" value="ONK72696.1"/>
    <property type="molecule type" value="Genomic_DNA"/>
</dbReference>
<dbReference type="Gramene" id="ONK72696">
    <property type="protein sequence ID" value="ONK72696"/>
    <property type="gene ID" value="A4U43_C04F22170"/>
</dbReference>
<proteinExistence type="predicted"/>
<gene>
    <name evidence="4" type="ORF">A4U43_C04F22170</name>
</gene>
<organism evidence="4 5">
    <name type="scientific">Asparagus officinalis</name>
    <name type="common">Garden asparagus</name>
    <dbReference type="NCBI Taxonomy" id="4686"/>
    <lineage>
        <taxon>Eukaryota</taxon>
        <taxon>Viridiplantae</taxon>
        <taxon>Streptophyta</taxon>
        <taxon>Embryophyta</taxon>
        <taxon>Tracheophyta</taxon>
        <taxon>Spermatophyta</taxon>
        <taxon>Magnoliopsida</taxon>
        <taxon>Liliopsida</taxon>
        <taxon>Asparagales</taxon>
        <taxon>Asparagaceae</taxon>
        <taxon>Asparagoideae</taxon>
        <taxon>Asparagus</taxon>
    </lineage>
</organism>
<evidence type="ECO:0000313" key="4">
    <source>
        <dbReference type="EMBL" id="ONK72696.1"/>
    </source>
</evidence>
<accession>A0A5P1F2U6</accession>
<dbReference type="PANTHER" id="PTHR27007">
    <property type="match status" value="1"/>
</dbReference>
<name>A0A5P1F2U6_ASPOF</name>
<evidence type="ECO:0000256" key="1">
    <source>
        <dbReference type="ARBA" id="ARBA00022741"/>
    </source>
</evidence>
<keyword evidence="1" id="KW-0547">Nucleotide-binding</keyword>
<keyword evidence="2" id="KW-0067">ATP-binding</keyword>
<sequence>MAPNSFTSAICIGDPQLLSPDSYSPTLLHCLQLHILHPKHSPHKFLRRCLCLREQSRHPTHTEPSGFESPFQVLATPSVQTPSNSGALTLVVLQALSLISNSLSKSPMNDSMEMASPSSWHRSLAWPMRYKVANDLASALLYLHEEWEQCVVHRDIKSSNVMLDSSFNAKLGDFGLARLVDHGLG</sequence>
<dbReference type="InterPro" id="IPR008271">
    <property type="entry name" value="Ser/Thr_kinase_AS"/>
</dbReference>